<feature type="chain" id="PRO_5004957829" evidence="5">
    <location>
        <begin position="28"/>
        <end position="411"/>
    </location>
</feature>
<evidence type="ECO:0000313" key="8">
    <source>
        <dbReference type="Proteomes" id="UP000032160"/>
    </source>
</evidence>
<evidence type="ECO:0000256" key="5">
    <source>
        <dbReference type="SAM" id="SignalP"/>
    </source>
</evidence>
<keyword evidence="8" id="KW-1185">Reference proteome</keyword>
<dbReference type="InterPro" id="IPR028082">
    <property type="entry name" value="Peripla_BP_I"/>
</dbReference>
<dbReference type="AlphaFoldDB" id="X5M8W2"/>
<keyword evidence="3" id="KW-0029">Amino-acid transport</keyword>
<accession>X5M8W2</accession>
<dbReference type="STRING" id="1458461.BN1012_Phect1604"/>
<protein>
    <submittedName>
        <fullName evidence="7">Extracellular ligand-binding receptor</fullName>
    </submittedName>
</protein>
<dbReference type="Pfam" id="PF13458">
    <property type="entry name" value="Peripla_BP_6"/>
    <property type="match status" value="1"/>
</dbReference>
<dbReference type="CDD" id="cd06339">
    <property type="entry name" value="PBP1_YraM_LppC_lipoprotein-like"/>
    <property type="match status" value="1"/>
</dbReference>
<keyword evidence="2 5" id="KW-0732">Signal</keyword>
<evidence type="ECO:0000313" key="7">
    <source>
        <dbReference type="EMBL" id="CDO59818.1"/>
    </source>
</evidence>
<dbReference type="RefSeq" id="WP_145973492.1">
    <property type="nucleotide sequence ID" value="NZ_HG966617.1"/>
</dbReference>
<feature type="region of interest" description="Disordered" evidence="4">
    <location>
        <begin position="27"/>
        <end position="55"/>
    </location>
</feature>
<dbReference type="SUPFAM" id="SSF53822">
    <property type="entry name" value="Periplasmic binding protein-like I"/>
    <property type="match status" value="1"/>
</dbReference>
<name>X5M8W2_9HYPH</name>
<dbReference type="KEGG" id="pect:BN1012_Phect1604"/>
<evidence type="ECO:0000256" key="3">
    <source>
        <dbReference type="ARBA" id="ARBA00022970"/>
    </source>
</evidence>
<gene>
    <name evidence="7" type="ORF">BN1012_Phect1604</name>
</gene>
<dbReference type="EMBL" id="HG966617">
    <property type="protein sequence ID" value="CDO59818.1"/>
    <property type="molecule type" value="Genomic_DNA"/>
</dbReference>
<dbReference type="PANTHER" id="PTHR30483:SF6">
    <property type="entry name" value="PERIPLASMIC BINDING PROTEIN OF ABC TRANSPORTER FOR NATURAL AMINO ACIDS"/>
    <property type="match status" value="1"/>
</dbReference>
<dbReference type="PATRIC" id="fig|1458461.3.peg.1603"/>
<dbReference type="Proteomes" id="UP000032160">
    <property type="component" value="Chromosome I"/>
</dbReference>
<dbReference type="PROSITE" id="PS51257">
    <property type="entry name" value="PROKAR_LIPOPROTEIN"/>
    <property type="match status" value="1"/>
</dbReference>
<dbReference type="GO" id="GO:0006865">
    <property type="term" value="P:amino acid transport"/>
    <property type="evidence" value="ECO:0007669"/>
    <property type="project" value="UniProtKB-KW"/>
</dbReference>
<evidence type="ECO:0000259" key="6">
    <source>
        <dbReference type="Pfam" id="PF13458"/>
    </source>
</evidence>
<dbReference type="HOGENOM" id="CLU_049010_0_0_5"/>
<feature type="signal peptide" evidence="5">
    <location>
        <begin position="1"/>
        <end position="27"/>
    </location>
</feature>
<dbReference type="InterPro" id="IPR051010">
    <property type="entry name" value="BCAA_transport"/>
</dbReference>
<feature type="domain" description="Leucine-binding protein" evidence="6">
    <location>
        <begin position="70"/>
        <end position="393"/>
    </location>
</feature>
<sequence>MNSAKHVMRTGLVGALALVLVACTSSGNKPTPAPQRPTTPDVTITPPPQNIPDRNTSGFLKPRHLDANEPVRVAILLPLSGGAAPVGDAMLNAAQLALFEFDNPNVLLIPKDTSGDPAKAAQATREAISEGADIILGPLFASSVAAVAGPAQSAGVPVIAFSTDRNVAGGGVYLLSFLPEEDIERVVDFAVLEGHQRFAAMLPQSEYGQRVRNQFGQAVLARGAELAATESYTPTTDGMLAPAERLAKLKASYDVVLLPAGGTELQGLAPLLPYYDVDPRQVKFIGTGLWDDPSVLREPSLVGGWFAAPPPETRKAFQDRYERVFGSKPHRISSLAYDAMSLSIALSGGQPGQRYTVSELTAEDGFAGIDGVFRFTPEGLNERGLAVMEVRPGGFVVVSPAPTSLTGGPVF</sequence>
<comment type="similarity">
    <text evidence="1">Belongs to the leucine-binding protein family.</text>
</comment>
<keyword evidence="3" id="KW-0813">Transport</keyword>
<reference evidence="7 8" key="1">
    <citation type="journal article" date="2014" name="Front. Genet.">
        <title>Genome and metabolic network of "Candidatus Phaeomarinobacter ectocarpi" Ec32, a new candidate genus of Alphaproteobacteria frequently associated with brown algae.</title>
        <authorList>
            <person name="Dittami S.M."/>
            <person name="Barbeyron T."/>
            <person name="Boyen C."/>
            <person name="Cambefort J."/>
            <person name="Collet G."/>
            <person name="Delage L."/>
            <person name="Gobet A."/>
            <person name="Groisillier A."/>
            <person name="Leblanc C."/>
            <person name="Michel G."/>
            <person name="Scornet D."/>
            <person name="Siegel A."/>
            <person name="Tapia J.E."/>
            <person name="Tonon T."/>
        </authorList>
    </citation>
    <scope>NUCLEOTIDE SEQUENCE [LARGE SCALE GENOMIC DNA]</scope>
    <source>
        <strain evidence="7 8">Ec32</strain>
    </source>
</reference>
<dbReference type="InterPro" id="IPR028081">
    <property type="entry name" value="Leu-bd"/>
</dbReference>
<evidence type="ECO:0000256" key="2">
    <source>
        <dbReference type="ARBA" id="ARBA00022729"/>
    </source>
</evidence>
<dbReference type="Gene3D" id="3.40.50.2300">
    <property type="match status" value="2"/>
</dbReference>
<dbReference type="PANTHER" id="PTHR30483">
    <property type="entry name" value="LEUCINE-SPECIFIC-BINDING PROTEIN"/>
    <property type="match status" value="1"/>
</dbReference>
<dbReference type="OrthoDB" id="7210494at2"/>
<proteinExistence type="inferred from homology"/>
<organism evidence="7 8">
    <name type="scientific">Candidatus Phaeomarinibacter ectocarpi</name>
    <dbReference type="NCBI Taxonomy" id="1458461"/>
    <lineage>
        <taxon>Bacteria</taxon>
        <taxon>Pseudomonadati</taxon>
        <taxon>Pseudomonadota</taxon>
        <taxon>Alphaproteobacteria</taxon>
        <taxon>Hyphomicrobiales</taxon>
        <taxon>Parvibaculaceae</taxon>
        <taxon>Candidatus Phaeomarinibacter</taxon>
    </lineage>
</organism>
<keyword evidence="7" id="KW-0675">Receptor</keyword>
<evidence type="ECO:0000256" key="4">
    <source>
        <dbReference type="SAM" id="MobiDB-lite"/>
    </source>
</evidence>
<evidence type="ECO:0000256" key="1">
    <source>
        <dbReference type="ARBA" id="ARBA00010062"/>
    </source>
</evidence>